<dbReference type="PANTHER" id="PTHR31793">
    <property type="entry name" value="4-HYDROXYBENZOYL-COA THIOESTERASE FAMILY MEMBER"/>
    <property type="match status" value="1"/>
</dbReference>
<reference evidence="3" key="2">
    <citation type="journal article" date="2023" name="Syst. Appl. Microbiol.">
        <title>Govania unica gen. nov., sp. nov., a rare biosphere bacterium that represents a novel family in the class Alphaproteobacteria.</title>
        <authorList>
            <person name="Vandamme P."/>
            <person name="Peeters C."/>
            <person name="Hettiarachchi A."/>
            <person name="Cnockaert M."/>
            <person name="Carlier A."/>
        </authorList>
    </citation>
    <scope>NUCLEOTIDE SEQUENCE</scope>
    <source>
        <strain evidence="3">LMG 31809</strain>
    </source>
</reference>
<dbReference type="NCBIfam" id="TIGR00051">
    <property type="entry name" value="YbgC/FadM family acyl-CoA thioesterase"/>
    <property type="match status" value="1"/>
</dbReference>
<dbReference type="InterPro" id="IPR029069">
    <property type="entry name" value="HotDog_dom_sf"/>
</dbReference>
<dbReference type="Pfam" id="PF13279">
    <property type="entry name" value="4HBT_2"/>
    <property type="match status" value="1"/>
</dbReference>
<gene>
    <name evidence="3" type="ORF">NYP16_11090</name>
</gene>
<dbReference type="GO" id="GO:0047617">
    <property type="term" value="F:fatty acyl-CoA hydrolase activity"/>
    <property type="evidence" value="ECO:0007669"/>
    <property type="project" value="TreeGrafter"/>
</dbReference>
<dbReference type="InterPro" id="IPR050563">
    <property type="entry name" value="4-hydroxybenzoyl-CoA_TE"/>
</dbReference>
<evidence type="ECO:0000256" key="1">
    <source>
        <dbReference type="ARBA" id="ARBA00005953"/>
    </source>
</evidence>
<accession>A0A9X3TYV4</accession>
<dbReference type="EMBL" id="JANWOI010000004">
    <property type="protein sequence ID" value="MDA5194496.1"/>
    <property type="molecule type" value="Genomic_DNA"/>
</dbReference>
<evidence type="ECO:0000256" key="2">
    <source>
        <dbReference type="ARBA" id="ARBA00022801"/>
    </source>
</evidence>
<sequence length="147" mass="16767">MSREAFRYSYPLRVRYSEIDGQGIVYNAHYMTYCDIATTEYMRALGIALDVETARASGADVHLVKATFEWKAPALADQELDILVRTERIGRSSLTLVIEIHPRDEDSLLLRSEIVYVYTDQTTRRSTPLPEDWIARIQAFDGVMASS</sequence>
<organism evidence="3 4">
    <name type="scientific">Govanella unica</name>
    <dbReference type="NCBI Taxonomy" id="2975056"/>
    <lineage>
        <taxon>Bacteria</taxon>
        <taxon>Pseudomonadati</taxon>
        <taxon>Pseudomonadota</taxon>
        <taxon>Alphaproteobacteria</taxon>
        <taxon>Emcibacterales</taxon>
        <taxon>Govanellaceae</taxon>
        <taxon>Govanella</taxon>
    </lineage>
</organism>
<dbReference type="Gene3D" id="3.10.129.10">
    <property type="entry name" value="Hotdog Thioesterase"/>
    <property type="match status" value="1"/>
</dbReference>
<comment type="similarity">
    <text evidence="1">Belongs to the 4-hydroxybenzoyl-CoA thioesterase family.</text>
</comment>
<dbReference type="PANTHER" id="PTHR31793:SF27">
    <property type="entry name" value="NOVEL THIOESTERASE SUPERFAMILY DOMAIN AND SAPOSIN A-TYPE DOMAIN CONTAINING PROTEIN (0610012H03RIK)"/>
    <property type="match status" value="1"/>
</dbReference>
<protein>
    <submittedName>
        <fullName evidence="3">Acyl-CoA thioesterase</fullName>
    </submittedName>
</protein>
<dbReference type="Proteomes" id="UP001141619">
    <property type="component" value="Unassembled WGS sequence"/>
</dbReference>
<keyword evidence="2" id="KW-0378">Hydrolase</keyword>
<name>A0A9X3TYV4_9PROT</name>
<keyword evidence="4" id="KW-1185">Reference proteome</keyword>
<dbReference type="SUPFAM" id="SSF54637">
    <property type="entry name" value="Thioesterase/thiol ester dehydrase-isomerase"/>
    <property type="match status" value="1"/>
</dbReference>
<comment type="caution">
    <text evidence="3">The sequence shown here is derived from an EMBL/GenBank/DDBJ whole genome shotgun (WGS) entry which is preliminary data.</text>
</comment>
<dbReference type="RefSeq" id="WP_274944201.1">
    <property type="nucleotide sequence ID" value="NZ_JANWOI010000004.1"/>
</dbReference>
<proteinExistence type="inferred from homology"/>
<dbReference type="AlphaFoldDB" id="A0A9X3TYV4"/>
<evidence type="ECO:0000313" key="3">
    <source>
        <dbReference type="EMBL" id="MDA5194496.1"/>
    </source>
</evidence>
<reference evidence="3" key="1">
    <citation type="submission" date="2022-08" db="EMBL/GenBank/DDBJ databases">
        <authorList>
            <person name="Vandamme P."/>
            <person name="Hettiarachchi A."/>
            <person name="Peeters C."/>
            <person name="Cnockaert M."/>
            <person name="Carlier A."/>
        </authorList>
    </citation>
    <scope>NUCLEOTIDE SEQUENCE</scope>
    <source>
        <strain evidence="3">LMG 31809</strain>
    </source>
</reference>
<dbReference type="CDD" id="cd00586">
    <property type="entry name" value="4HBT"/>
    <property type="match status" value="1"/>
</dbReference>
<dbReference type="PIRSF" id="PIRSF003230">
    <property type="entry name" value="YbgC"/>
    <property type="match status" value="1"/>
</dbReference>
<dbReference type="InterPro" id="IPR006684">
    <property type="entry name" value="YbgC/YbaW"/>
</dbReference>
<evidence type="ECO:0000313" key="4">
    <source>
        <dbReference type="Proteomes" id="UP001141619"/>
    </source>
</evidence>